<dbReference type="AlphaFoldDB" id="A0A699VP55"/>
<dbReference type="EMBL" id="BKCJ011437105">
    <property type="protein sequence ID" value="GFD33584.1"/>
    <property type="molecule type" value="Genomic_DNA"/>
</dbReference>
<comment type="caution">
    <text evidence="1">The sequence shown here is derived from an EMBL/GenBank/DDBJ whole genome shotgun (WGS) entry which is preliminary data.</text>
</comment>
<sequence>MGLAPYAPGDAPLSLLGLADQALSQAETQGEQTWSCVEDGAVKSTACGRNRQYRSGAALQGAVATGQRAGRGHCGGALPALGRALRLVEPAGFADAQTGIGAPSYPRRIAGLQPFCGNAERCGSVESGVRCPASASETGGSFDLR</sequence>
<proteinExistence type="predicted"/>
<evidence type="ECO:0000313" key="1">
    <source>
        <dbReference type="EMBL" id="GFD33584.1"/>
    </source>
</evidence>
<protein>
    <submittedName>
        <fullName evidence="1">Uncharacterized protein</fullName>
    </submittedName>
</protein>
<organism evidence="1">
    <name type="scientific">Tanacetum cinerariifolium</name>
    <name type="common">Dalmatian daisy</name>
    <name type="synonym">Chrysanthemum cinerariifolium</name>
    <dbReference type="NCBI Taxonomy" id="118510"/>
    <lineage>
        <taxon>Eukaryota</taxon>
        <taxon>Viridiplantae</taxon>
        <taxon>Streptophyta</taxon>
        <taxon>Embryophyta</taxon>
        <taxon>Tracheophyta</taxon>
        <taxon>Spermatophyta</taxon>
        <taxon>Magnoliopsida</taxon>
        <taxon>eudicotyledons</taxon>
        <taxon>Gunneridae</taxon>
        <taxon>Pentapetalae</taxon>
        <taxon>asterids</taxon>
        <taxon>campanulids</taxon>
        <taxon>Asterales</taxon>
        <taxon>Asteraceae</taxon>
        <taxon>Asteroideae</taxon>
        <taxon>Anthemideae</taxon>
        <taxon>Anthemidinae</taxon>
        <taxon>Tanacetum</taxon>
    </lineage>
</organism>
<reference evidence="1" key="1">
    <citation type="journal article" date="2019" name="Sci. Rep.">
        <title>Draft genome of Tanacetum cinerariifolium, the natural source of mosquito coil.</title>
        <authorList>
            <person name="Yamashiro T."/>
            <person name="Shiraishi A."/>
            <person name="Satake H."/>
            <person name="Nakayama K."/>
        </authorList>
    </citation>
    <scope>NUCLEOTIDE SEQUENCE</scope>
</reference>
<gene>
    <name evidence="1" type="ORF">Tci_905553</name>
</gene>
<accession>A0A699VP55</accession>
<feature type="non-terminal residue" evidence="1">
    <location>
        <position position="145"/>
    </location>
</feature>
<name>A0A699VP55_TANCI</name>